<dbReference type="Proteomes" id="UP001050691">
    <property type="component" value="Unassembled WGS sequence"/>
</dbReference>
<comment type="similarity">
    <text evidence="1">Belongs to the STXBP/unc-18/SEC1 family.</text>
</comment>
<reference evidence="2" key="1">
    <citation type="submission" date="2021-10" db="EMBL/GenBank/DDBJ databases">
        <title>De novo Genome Assembly of Clathrus columnatus (Basidiomycota, Fungi) Using Illumina and Nanopore Sequence Data.</title>
        <authorList>
            <person name="Ogiso-Tanaka E."/>
            <person name="Itagaki H."/>
            <person name="Hosoya T."/>
            <person name="Hosaka K."/>
        </authorList>
    </citation>
    <scope>NUCLEOTIDE SEQUENCE</scope>
    <source>
        <strain evidence="2">MO-923</strain>
    </source>
</reference>
<evidence type="ECO:0000313" key="3">
    <source>
        <dbReference type="Proteomes" id="UP001050691"/>
    </source>
</evidence>
<evidence type="ECO:0000256" key="1">
    <source>
        <dbReference type="ARBA" id="ARBA00009884"/>
    </source>
</evidence>
<dbReference type="InterPro" id="IPR001619">
    <property type="entry name" value="Sec1-like"/>
</dbReference>
<evidence type="ECO:0000313" key="2">
    <source>
        <dbReference type="EMBL" id="GJJ06549.1"/>
    </source>
</evidence>
<dbReference type="InterPro" id="IPR043154">
    <property type="entry name" value="Sec-1-like_dom1"/>
</dbReference>
<dbReference type="EMBL" id="BPWL01000001">
    <property type="protein sequence ID" value="GJJ06549.1"/>
    <property type="molecule type" value="Genomic_DNA"/>
</dbReference>
<dbReference type="Pfam" id="PF00995">
    <property type="entry name" value="Sec1"/>
    <property type="match status" value="1"/>
</dbReference>
<dbReference type="AlphaFoldDB" id="A0AAV5A1E3"/>
<dbReference type="InterPro" id="IPR027482">
    <property type="entry name" value="Sec1-like_dom2"/>
</dbReference>
<organism evidence="2 3">
    <name type="scientific">Clathrus columnatus</name>
    <dbReference type="NCBI Taxonomy" id="1419009"/>
    <lineage>
        <taxon>Eukaryota</taxon>
        <taxon>Fungi</taxon>
        <taxon>Dikarya</taxon>
        <taxon>Basidiomycota</taxon>
        <taxon>Agaricomycotina</taxon>
        <taxon>Agaricomycetes</taxon>
        <taxon>Phallomycetidae</taxon>
        <taxon>Phallales</taxon>
        <taxon>Clathraceae</taxon>
        <taxon>Clathrus</taxon>
    </lineage>
</organism>
<comment type="caution">
    <text evidence="2">The sequence shown here is derived from an EMBL/GenBank/DDBJ whole genome shotgun (WGS) entry which is preliminary data.</text>
</comment>
<dbReference type="SUPFAM" id="SSF56815">
    <property type="entry name" value="Sec1/munc18-like (SM) proteins"/>
    <property type="match status" value="1"/>
</dbReference>
<dbReference type="InterPro" id="IPR036045">
    <property type="entry name" value="Sec1-like_sf"/>
</dbReference>
<accession>A0AAV5A1E3</accession>
<name>A0AAV5A1E3_9AGAM</name>
<keyword evidence="3" id="KW-1185">Reference proteome</keyword>
<gene>
    <name evidence="2" type="ORF">Clacol_000741</name>
</gene>
<evidence type="ECO:0008006" key="4">
    <source>
        <dbReference type="Google" id="ProtNLM"/>
    </source>
</evidence>
<dbReference type="Gene3D" id="3.90.830.10">
    <property type="entry name" value="Syntaxin Binding Protein 1, Chain A, domain 2"/>
    <property type="match status" value="1"/>
</dbReference>
<dbReference type="GO" id="GO:0016192">
    <property type="term" value="P:vesicle-mediated transport"/>
    <property type="evidence" value="ECO:0007669"/>
    <property type="project" value="InterPro"/>
</dbReference>
<proteinExistence type="inferred from homology"/>
<protein>
    <recommendedName>
        <fullName evidence="4">Vacuolar protein sorting-associated protein 33A</fullName>
    </recommendedName>
</protein>
<sequence>MPGSITTTNAPNDNLDTSLLKELSRRSLVDALNSVNGAKTLVLDPAIAGPLGLVAEVSLLKDHGVDKMFWLEDGPLSASTTNIVYLCRPLIKWIKIIANQIKGHAQLTPPQKHNYTILLVPRVSTLATRILEEEGVLGEVALSSYNLQFITLEEDVISLEYETAFKEIWVDGDETAIYDSAQALFTLQRLYGSFPRLLGKGDRAARLCQLFQKISTTASTFQNSTSEKIDALIIIDRQVDLLTPLLTQLTYEGLIDEMIGIKNTNVEIPASLLALANQNPQPTAGSSAAALPRDGKDKKKKYLLSSSTDPLLNELRDLNFSQIGKKLSKVARRLDEDYKSRLKAKTVAQLKEFVGKLGGLQTEHQALKIRERE</sequence>
<dbReference type="Gene3D" id="3.40.50.2060">
    <property type="match status" value="1"/>
</dbReference>
<dbReference type="InterPro" id="IPR043127">
    <property type="entry name" value="Sec-1-like_dom3a"/>
</dbReference>
<dbReference type="PANTHER" id="PTHR11679">
    <property type="entry name" value="VESICLE PROTEIN SORTING-ASSOCIATED"/>
    <property type="match status" value="1"/>
</dbReference>
<dbReference type="Gene3D" id="3.40.50.1910">
    <property type="match status" value="1"/>
</dbReference>